<dbReference type="OrthoDB" id="6233338at2759"/>
<dbReference type="WBParaSite" id="HDID_0000764101-mRNA-1">
    <property type="protein sequence ID" value="HDID_0000764101-mRNA-1"/>
    <property type="gene ID" value="HDID_0000764101"/>
</dbReference>
<evidence type="ECO:0000313" key="3">
    <source>
        <dbReference type="Proteomes" id="UP000274504"/>
    </source>
</evidence>
<feature type="compositionally biased region" description="Polar residues" evidence="1">
    <location>
        <begin position="207"/>
        <end position="236"/>
    </location>
</feature>
<reference evidence="2 3" key="2">
    <citation type="submission" date="2018-11" db="EMBL/GenBank/DDBJ databases">
        <authorList>
            <consortium name="Pathogen Informatics"/>
        </authorList>
    </citation>
    <scope>NUCLEOTIDE SEQUENCE [LARGE SCALE GENOMIC DNA]</scope>
</reference>
<reference evidence="4" key="1">
    <citation type="submission" date="2016-04" db="UniProtKB">
        <authorList>
            <consortium name="WormBaseParasite"/>
        </authorList>
    </citation>
    <scope>IDENTIFICATION</scope>
</reference>
<evidence type="ECO:0000313" key="4">
    <source>
        <dbReference type="WBParaSite" id="HDID_0000764101-mRNA-1"/>
    </source>
</evidence>
<sequence length="401" mass="46523">MNRLKIMEIRQRRHEESRRKVLINAALRSPIGRPITYILDKQNRLTHHANSRHYRNAESRFQVNREERVSLTLLPTGCKASKIVCKNGSPSNETLEFPPSVLPMLPQRPSGPLLPRRKRPCTREELPTQPLTDAEKRDRLFIKAVEVISEWTAEEPNFIDPEAAYGDKNFRFIDSVKVRLRVFKATISPNMMEILESASKSCKRTPRNNTETDSNNKATDTTHVPSQHNTPDSCAQSKLRPGDNYDHLSRISPAAKSDRRRSMINPIPQSRQSYQYETQIMQRPIPARCFEEVPSCSRGICLHSNGQNIYINRNYWEPSPRYRCNMRNYDVDLDSPSSSKWPPYGRLDSEEPKPIPYRINKPERLEEENEDDISLTASLLHPIWDTPEECKTRWSNFMLLG</sequence>
<dbReference type="AlphaFoldDB" id="A0A0R3SR72"/>
<feature type="region of interest" description="Disordered" evidence="1">
    <location>
        <begin position="198"/>
        <end position="260"/>
    </location>
</feature>
<feature type="compositionally biased region" description="Basic and acidic residues" evidence="1">
    <location>
        <begin position="240"/>
        <end position="249"/>
    </location>
</feature>
<proteinExistence type="predicted"/>
<dbReference type="Proteomes" id="UP000274504">
    <property type="component" value="Unassembled WGS sequence"/>
</dbReference>
<name>A0A0R3SR72_HYMDI</name>
<feature type="region of interest" description="Disordered" evidence="1">
    <location>
        <begin position="334"/>
        <end position="370"/>
    </location>
</feature>
<evidence type="ECO:0000313" key="2">
    <source>
        <dbReference type="EMBL" id="VDL59957.1"/>
    </source>
</evidence>
<gene>
    <name evidence="2" type="ORF">HDID_LOCUS7639</name>
</gene>
<protein>
    <submittedName>
        <fullName evidence="4">CNKSR2</fullName>
    </submittedName>
</protein>
<dbReference type="EMBL" id="UYSG01010958">
    <property type="protein sequence ID" value="VDL59957.1"/>
    <property type="molecule type" value="Genomic_DNA"/>
</dbReference>
<evidence type="ECO:0000256" key="1">
    <source>
        <dbReference type="SAM" id="MobiDB-lite"/>
    </source>
</evidence>
<organism evidence="4">
    <name type="scientific">Hymenolepis diminuta</name>
    <name type="common">Rat tapeworm</name>
    <dbReference type="NCBI Taxonomy" id="6216"/>
    <lineage>
        <taxon>Eukaryota</taxon>
        <taxon>Metazoa</taxon>
        <taxon>Spiralia</taxon>
        <taxon>Lophotrochozoa</taxon>
        <taxon>Platyhelminthes</taxon>
        <taxon>Cestoda</taxon>
        <taxon>Eucestoda</taxon>
        <taxon>Cyclophyllidea</taxon>
        <taxon>Hymenolepididae</taxon>
        <taxon>Hymenolepis</taxon>
    </lineage>
</organism>
<accession>A0A0R3SR72</accession>